<dbReference type="GO" id="GO:0005829">
    <property type="term" value="C:cytosol"/>
    <property type="evidence" value="ECO:0007669"/>
    <property type="project" value="TreeGrafter"/>
</dbReference>
<reference evidence="6 7" key="1">
    <citation type="submission" date="2018-06" db="EMBL/GenBank/DDBJ databases">
        <authorList>
            <consortium name="Pathogen Informatics"/>
            <person name="Doyle S."/>
        </authorList>
    </citation>
    <scope>NUCLEOTIDE SEQUENCE [LARGE SCALE GENOMIC DNA]</scope>
    <source>
        <strain evidence="6 7">NCTC9836</strain>
    </source>
</reference>
<accession>A0A381JA03</accession>
<dbReference type="GO" id="GO:0003700">
    <property type="term" value="F:DNA-binding transcription factor activity"/>
    <property type="evidence" value="ECO:0007669"/>
    <property type="project" value="TreeGrafter"/>
</dbReference>
<dbReference type="SUPFAM" id="SSF51206">
    <property type="entry name" value="cAMP-binding domain-like"/>
    <property type="match status" value="1"/>
</dbReference>
<dbReference type="SMART" id="SM00100">
    <property type="entry name" value="cNMP"/>
    <property type="match status" value="1"/>
</dbReference>
<dbReference type="InterPro" id="IPR036390">
    <property type="entry name" value="WH_DNA-bd_sf"/>
</dbReference>
<dbReference type="PANTHER" id="PTHR24567:SF74">
    <property type="entry name" value="HTH-TYPE TRANSCRIPTIONAL REGULATOR ARCR"/>
    <property type="match status" value="1"/>
</dbReference>
<gene>
    <name evidence="6" type="primary">ntcA_2</name>
    <name evidence="6" type="ORF">NCTC9836_02459</name>
</gene>
<evidence type="ECO:0000256" key="1">
    <source>
        <dbReference type="ARBA" id="ARBA00023015"/>
    </source>
</evidence>
<evidence type="ECO:0000313" key="6">
    <source>
        <dbReference type="EMBL" id="SUY48084.1"/>
    </source>
</evidence>
<organism evidence="6 7">
    <name type="scientific">Clostridium putrefaciens</name>
    <dbReference type="NCBI Taxonomy" id="99675"/>
    <lineage>
        <taxon>Bacteria</taxon>
        <taxon>Bacillati</taxon>
        <taxon>Bacillota</taxon>
        <taxon>Clostridia</taxon>
        <taxon>Eubacteriales</taxon>
        <taxon>Clostridiaceae</taxon>
        <taxon>Clostridium</taxon>
    </lineage>
</organism>
<feature type="domain" description="Cyclic nucleotide-binding" evidence="4">
    <location>
        <begin position="14"/>
        <end position="116"/>
    </location>
</feature>
<dbReference type="InterPro" id="IPR036388">
    <property type="entry name" value="WH-like_DNA-bd_sf"/>
</dbReference>
<dbReference type="PROSITE" id="PS51063">
    <property type="entry name" value="HTH_CRP_2"/>
    <property type="match status" value="1"/>
</dbReference>
<keyword evidence="1" id="KW-0805">Transcription regulation</keyword>
<dbReference type="InterPro" id="IPR000595">
    <property type="entry name" value="cNMP-bd_dom"/>
</dbReference>
<dbReference type="InterPro" id="IPR012318">
    <property type="entry name" value="HTH_CRP"/>
</dbReference>
<dbReference type="InterPro" id="IPR014710">
    <property type="entry name" value="RmlC-like_jellyroll"/>
</dbReference>
<proteinExistence type="predicted"/>
<keyword evidence="7" id="KW-1185">Reference proteome</keyword>
<dbReference type="Proteomes" id="UP000254664">
    <property type="component" value="Unassembled WGS sequence"/>
</dbReference>
<dbReference type="GO" id="GO:0003677">
    <property type="term" value="F:DNA binding"/>
    <property type="evidence" value="ECO:0007669"/>
    <property type="project" value="UniProtKB-KW"/>
</dbReference>
<dbReference type="Pfam" id="PF13545">
    <property type="entry name" value="HTH_Crp_2"/>
    <property type="match status" value="1"/>
</dbReference>
<evidence type="ECO:0000259" key="4">
    <source>
        <dbReference type="PROSITE" id="PS50042"/>
    </source>
</evidence>
<dbReference type="Gene3D" id="1.10.10.10">
    <property type="entry name" value="Winged helix-like DNA-binding domain superfamily/Winged helix DNA-binding domain"/>
    <property type="match status" value="1"/>
</dbReference>
<dbReference type="EMBL" id="UFWZ01000001">
    <property type="protein sequence ID" value="SUY48084.1"/>
    <property type="molecule type" value="Genomic_DNA"/>
</dbReference>
<dbReference type="Pfam" id="PF00027">
    <property type="entry name" value="cNMP_binding"/>
    <property type="match status" value="1"/>
</dbReference>
<protein>
    <submittedName>
        <fullName evidence="6">Crp/Fnr family transcriptional regulator</fullName>
    </submittedName>
</protein>
<feature type="domain" description="HTH crp-type" evidence="5">
    <location>
        <begin position="148"/>
        <end position="221"/>
    </location>
</feature>
<name>A0A381JA03_9CLOT</name>
<dbReference type="InterPro" id="IPR050397">
    <property type="entry name" value="Env_Response_Regulators"/>
</dbReference>
<dbReference type="OrthoDB" id="1706474at2"/>
<evidence type="ECO:0000259" key="5">
    <source>
        <dbReference type="PROSITE" id="PS51063"/>
    </source>
</evidence>
<dbReference type="InterPro" id="IPR018490">
    <property type="entry name" value="cNMP-bd_dom_sf"/>
</dbReference>
<keyword evidence="2" id="KW-0238">DNA-binding</keyword>
<sequence>MKALNIEQLRELDLFNELKDDTLHKLCSFGIKKTYKKGNVVFSDKEKVNTIYIVIRGKFSIYKIGEDAKRRVIYILGRDKILNDVILDDLPASINCEAFEEGELLLLNKNNFLRCMEEDFNLTKVVLNSLSIKVRRLYRQLNNTNPNKKIEKKIASKLWKLSKDYGIKVEEGIEIDLNISITYLADMLGSQRETISRSLKLLEEKDLIRLNNRKIIVKDKDKLARFFKGL</sequence>
<evidence type="ECO:0000313" key="7">
    <source>
        <dbReference type="Proteomes" id="UP000254664"/>
    </source>
</evidence>
<dbReference type="AlphaFoldDB" id="A0A381JA03"/>
<evidence type="ECO:0000256" key="2">
    <source>
        <dbReference type="ARBA" id="ARBA00023125"/>
    </source>
</evidence>
<evidence type="ECO:0000256" key="3">
    <source>
        <dbReference type="ARBA" id="ARBA00023163"/>
    </source>
</evidence>
<dbReference type="PROSITE" id="PS50042">
    <property type="entry name" value="CNMP_BINDING_3"/>
    <property type="match status" value="1"/>
</dbReference>
<dbReference type="SUPFAM" id="SSF46785">
    <property type="entry name" value="Winged helix' DNA-binding domain"/>
    <property type="match status" value="1"/>
</dbReference>
<dbReference type="RefSeq" id="WP_115641948.1">
    <property type="nucleotide sequence ID" value="NZ_UFWZ01000001.1"/>
</dbReference>
<dbReference type="Gene3D" id="2.60.120.10">
    <property type="entry name" value="Jelly Rolls"/>
    <property type="match status" value="1"/>
</dbReference>
<keyword evidence="3" id="KW-0804">Transcription</keyword>
<dbReference type="PANTHER" id="PTHR24567">
    <property type="entry name" value="CRP FAMILY TRANSCRIPTIONAL REGULATORY PROTEIN"/>
    <property type="match status" value="1"/>
</dbReference>
<dbReference type="SMART" id="SM00419">
    <property type="entry name" value="HTH_CRP"/>
    <property type="match status" value="1"/>
</dbReference>
<dbReference type="CDD" id="cd00038">
    <property type="entry name" value="CAP_ED"/>
    <property type="match status" value="1"/>
</dbReference>